<reference evidence="3" key="1">
    <citation type="journal article" date="2020" name="Stud. Mycol.">
        <title>101 Dothideomycetes genomes: a test case for predicting lifestyles and emergence of pathogens.</title>
        <authorList>
            <person name="Haridas S."/>
            <person name="Albert R."/>
            <person name="Binder M."/>
            <person name="Bloem J."/>
            <person name="Labutti K."/>
            <person name="Salamov A."/>
            <person name="Andreopoulos B."/>
            <person name="Baker S."/>
            <person name="Barry K."/>
            <person name="Bills G."/>
            <person name="Bluhm B."/>
            <person name="Cannon C."/>
            <person name="Castanera R."/>
            <person name="Culley D."/>
            <person name="Daum C."/>
            <person name="Ezra D."/>
            <person name="Gonzalez J."/>
            <person name="Henrissat B."/>
            <person name="Kuo A."/>
            <person name="Liang C."/>
            <person name="Lipzen A."/>
            <person name="Lutzoni F."/>
            <person name="Magnuson J."/>
            <person name="Mondo S."/>
            <person name="Nolan M."/>
            <person name="Ohm R."/>
            <person name="Pangilinan J."/>
            <person name="Park H.-J."/>
            <person name="Ramirez L."/>
            <person name="Alfaro M."/>
            <person name="Sun H."/>
            <person name="Tritt A."/>
            <person name="Yoshinaga Y."/>
            <person name="Zwiers L.-H."/>
            <person name="Turgeon B."/>
            <person name="Goodwin S."/>
            <person name="Spatafora J."/>
            <person name="Crous P."/>
            <person name="Grigoriev I."/>
        </authorList>
    </citation>
    <scope>NUCLEOTIDE SEQUENCE</scope>
    <source>
        <strain evidence="3">CBS 161.51</strain>
    </source>
</reference>
<dbReference type="Gene3D" id="1.10.472.10">
    <property type="entry name" value="Cyclin-like"/>
    <property type="match status" value="2"/>
</dbReference>
<feature type="domain" description="Cyclin C-terminal" evidence="2">
    <location>
        <begin position="196"/>
        <end position="326"/>
    </location>
</feature>
<accession>A0A6A5SR01</accession>
<evidence type="ECO:0000313" key="4">
    <source>
        <dbReference type="Proteomes" id="UP000800038"/>
    </source>
</evidence>
<dbReference type="EMBL" id="ML976039">
    <property type="protein sequence ID" value="KAF1942122.1"/>
    <property type="molecule type" value="Genomic_DNA"/>
</dbReference>
<dbReference type="PANTHER" id="PTHR10026">
    <property type="entry name" value="CYCLIN"/>
    <property type="match status" value="1"/>
</dbReference>
<dbReference type="InterPro" id="IPR036915">
    <property type="entry name" value="Cyclin-like_sf"/>
</dbReference>
<name>A0A6A5SR01_9PLEO</name>
<keyword evidence="1" id="KW-0195">Cyclin</keyword>
<dbReference type="AlphaFoldDB" id="A0A6A5SR01"/>
<dbReference type="SUPFAM" id="SSF47954">
    <property type="entry name" value="Cyclin-like"/>
    <property type="match status" value="2"/>
</dbReference>
<dbReference type="InterPro" id="IPR043198">
    <property type="entry name" value="Cyclin/Ssn8"/>
</dbReference>
<organism evidence="3 4">
    <name type="scientific">Clathrospora elynae</name>
    <dbReference type="NCBI Taxonomy" id="706981"/>
    <lineage>
        <taxon>Eukaryota</taxon>
        <taxon>Fungi</taxon>
        <taxon>Dikarya</taxon>
        <taxon>Ascomycota</taxon>
        <taxon>Pezizomycotina</taxon>
        <taxon>Dothideomycetes</taxon>
        <taxon>Pleosporomycetidae</taxon>
        <taxon>Pleosporales</taxon>
        <taxon>Diademaceae</taxon>
        <taxon>Clathrospora</taxon>
    </lineage>
</organism>
<dbReference type="GO" id="GO:0006357">
    <property type="term" value="P:regulation of transcription by RNA polymerase II"/>
    <property type="evidence" value="ECO:0007669"/>
    <property type="project" value="InterPro"/>
</dbReference>
<evidence type="ECO:0000259" key="2">
    <source>
        <dbReference type="Pfam" id="PF16899"/>
    </source>
</evidence>
<dbReference type="OrthoDB" id="340962at2759"/>
<sequence>MQLTEDDLYRSSTQFRKWSFTAQQLHAQRQKTNLSATERVKANVARVRAQRAQQAADSDSISSGVDNCSGASTPNVVTSAVEVNCLTAEEELKIVNDFCERAIALGTHNNFPSPVVPTCIQYMRRFYLYNSPMTYHVNIILRTIMYLATKVELCTVGHINVGPFAEGAGRNVTTESILAPEYVIMQGLRYNLDVRHPFRGVKAGNMEMLEILHGKYQGPSQGLKAAEVQAQMLQIPMKVNGPAMKMPANKVEERIHQAYSTATQTLRNVAVLTDAYFLYTPSQIWLAAHLLADEPLTLFYLNLKVPPSHPTYPKLLTTLRNCATLISSHRLYVYNTLPQAEKDAREAIHQAEVKKLVQKLKNCRDPDKVDLVKLNQAQKRDAVEGGALEESKAKRRKVARETYENEADAFWGPELANKAE</sequence>
<dbReference type="Proteomes" id="UP000800038">
    <property type="component" value="Unassembled WGS sequence"/>
</dbReference>
<evidence type="ECO:0000256" key="1">
    <source>
        <dbReference type="ARBA" id="ARBA00023127"/>
    </source>
</evidence>
<evidence type="ECO:0000313" key="3">
    <source>
        <dbReference type="EMBL" id="KAF1942122.1"/>
    </source>
</evidence>
<dbReference type="InterPro" id="IPR031658">
    <property type="entry name" value="Cyclin_C_2"/>
</dbReference>
<dbReference type="CDD" id="cd20525">
    <property type="entry name" value="CYCLIN_CCNH_rpt2"/>
    <property type="match status" value="1"/>
</dbReference>
<protein>
    <recommendedName>
        <fullName evidence="2">Cyclin C-terminal domain-containing protein</fullName>
    </recommendedName>
</protein>
<dbReference type="Pfam" id="PF16899">
    <property type="entry name" value="Cyclin_C_2"/>
    <property type="match status" value="1"/>
</dbReference>
<dbReference type="GO" id="GO:0016538">
    <property type="term" value="F:cyclin-dependent protein serine/threonine kinase regulator activity"/>
    <property type="evidence" value="ECO:0007669"/>
    <property type="project" value="InterPro"/>
</dbReference>
<proteinExistence type="predicted"/>
<gene>
    <name evidence="3" type="ORF">EJ02DRAFT_184864</name>
</gene>
<keyword evidence="4" id="KW-1185">Reference proteome</keyword>
<dbReference type="CDD" id="cd20524">
    <property type="entry name" value="CYCLIN_CCNH_rpt1"/>
    <property type="match status" value="1"/>
</dbReference>